<gene>
    <name evidence="2" type="ORF">LSTR_LSTR016873</name>
</gene>
<evidence type="ECO:0000256" key="1">
    <source>
        <dbReference type="SAM" id="MobiDB-lite"/>
    </source>
</evidence>
<dbReference type="PANTHER" id="PTHR34141:SF1">
    <property type="match status" value="1"/>
</dbReference>
<reference evidence="2 3" key="1">
    <citation type="journal article" date="2017" name="Gigascience">
        <title>Genome sequence of the small brown planthopper, Laodelphax striatellus.</title>
        <authorList>
            <person name="Zhu J."/>
            <person name="Jiang F."/>
            <person name="Wang X."/>
            <person name="Yang P."/>
            <person name="Bao Y."/>
            <person name="Zhao W."/>
            <person name="Wang W."/>
            <person name="Lu H."/>
            <person name="Wang Q."/>
            <person name="Cui N."/>
            <person name="Li J."/>
            <person name="Chen X."/>
            <person name="Luo L."/>
            <person name="Yu J."/>
            <person name="Kang L."/>
            <person name="Cui F."/>
        </authorList>
    </citation>
    <scope>NUCLEOTIDE SEQUENCE [LARGE SCALE GENOMIC DNA]</scope>
    <source>
        <strain evidence="2">Lst14</strain>
    </source>
</reference>
<dbReference type="InParanoid" id="A0A482WZ25"/>
<dbReference type="Proteomes" id="UP000291343">
    <property type="component" value="Unassembled WGS sequence"/>
</dbReference>
<feature type="compositionally biased region" description="Basic and acidic residues" evidence="1">
    <location>
        <begin position="7"/>
        <end position="20"/>
    </location>
</feature>
<organism evidence="2 3">
    <name type="scientific">Laodelphax striatellus</name>
    <name type="common">Small brown planthopper</name>
    <name type="synonym">Delphax striatella</name>
    <dbReference type="NCBI Taxonomy" id="195883"/>
    <lineage>
        <taxon>Eukaryota</taxon>
        <taxon>Metazoa</taxon>
        <taxon>Ecdysozoa</taxon>
        <taxon>Arthropoda</taxon>
        <taxon>Hexapoda</taxon>
        <taxon>Insecta</taxon>
        <taxon>Pterygota</taxon>
        <taxon>Neoptera</taxon>
        <taxon>Paraneoptera</taxon>
        <taxon>Hemiptera</taxon>
        <taxon>Auchenorrhyncha</taxon>
        <taxon>Fulgoroidea</taxon>
        <taxon>Delphacidae</taxon>
        <taxon>Criomorphinae</taxon>
        <taxon>Laodelphax</taxon>
    </lineage>
</organism>
<evidence type="ECO:0000313" key="2">
    <source>
        <dbReference type="EMBL" id="RZF38733.1"/>
    </source>
</evidence>
<accession>A0A482WZ25</accession>
<comment type="caution">
    <text evidence="2">The sequence shown here is derived from an EMBL/GenBank/DDBJ whole genome shotgun (WGS) entry which is preliminary data.</text>
</comment>
<dbReference type="OrthoDB" id="6620572at2759"/>
<evidence type="ECO:0000313" key="3">
    <source>
        <dbReference type="Proteomes" id="UP000291343"/>
    </source>
</evidence>
<dbReference type="AlphaFoldDB" id="A0A482WZ25"/>
<dbReference type="EMBL" id="QKKF02021861">
    <property type="protein sequence ID" value="RZF38733.1"/>
    <property type="molecule type" value="Genomic_DNA"/>
</dbReference>
<keyword evidence="3" id="KW-1185">Reference proteome</keyword>
<protein>
    <submittedName>
        <fullName evidence="2">Uncharacterized protein</fullName>
    </submittedName>
</protein>
<sequence>MQLSTDPRSKADPWEAKAQDRARILDRTEMLSIPRAQARLVGADPHPDLARHTPILRANPCPEVTDPICRLPLPTLFYRLEALNLGDLLRIWVRSGATSAWPSPGFSRSGGKVRTPPQLRCSSRSKPYLPAIGFQGTRTLIKKRKLFPDPPPASPGQFGLPRRALASKCPQRCGYAAGFRNRNRIPFCPIGAVQS</sequence>
<proteinExistence type="predicted"/>
<dbReference type="PANTHER" id="PTHR34141">
    <property type="match status" value="1"/>
</dbReference>
<feature type="region of interest" description="Disordered" evidence="1">
    <location>
        <begin position="1"/>
        <end position="20"/>
    </location>
</feature>
<name>A0A482WZ25_LAOST</name>